<dbReference type="Proteomes" id="UP000237000">
    <property type="component" value="Unassembled WGS sequence"/>
</dbReference>
<sequence>MPVSSTMKAIWTAANHEIFLDLCLDETLKGNKPGSHFTKEGWSNIIESYYKNAGVRYDKSQMKNHWDLTKRQWKYWANPEAAQFQFKELQSIDKLEIIFDGTVESGEMEPVTCLKRQNSSSVTPVKHEENDFSYDTTAVRRAAKIQCRNGRTILKNHWDGTKEQWKIWHKLVGTSIMKWDPDINEFGAGEEAWENYLKRMKCHDNLTASTLQTEKPDILQPDNFTASTLHTEKPDNLQPEGTTDSQRDLVESSSAVTFQKQDGVTVPSTQSKLTFSIGECIDSLDGLEELEQGSDLYLFALDVFLKKEYREIFLQLKRPSVKISWLQRLQAVDQPLQ</sequence>
<dbReference type="EMBL" id="JXTC01000120">
    <property type="protein sequence ID" value="PON87183.1"/>
    <property type="molecule type" value="Genomic_DNA"/>
</dbReference>
<dbReference type="PANTHER" id="PTHR47584">
    <property type="match status" value="1"/>
</dbReference>
<feature type="domain" description="Myb/SANT-like" evidence="1">
    <location>
        <begin position="131"/>
        <end position="196"/>
    </location>
</feature>
<keyword evidence="3" id="KW-1185">Reference proteome</keyword>
<dbReference type="STRING" id="63057.A0A2P5ENR2"/>
<dbReference type="InterPro" id="IPR045026">
    <property type="entry name" value="LIMYB"/>
</dbReference>
<name>A0A2P5ENR2_TREOI</name>
<comment type="caution">
    <text evidence="2">The sequence shown here is derived from an EMBL/GenBank/DDBJ whole genome shotgun (WGS) entry which is preliminary data.</text>
</comment>
<dbReference type="Pfam" id="PF12776">
    <property type="entry name" value="Myb_DNA-bind_3"/>
    <property type="match status" value="2"/>
</dbReference>
<dbReference type="FunCoup" id="A0A2P5ENR2">
    <property type="interactions" value="2049"/>
</dbReference>
<gene>
    <name evidence="2" type="ORF">TorRG33x02_169600</name>
</gene>
<organism evidence="2 3">
    <name type="scientific">Trema orientale</name>
    <name type="common">Charcoal tree</name>
    <name type="synonym">Celtis orientalis</name>
    <dbReference type="NCBI Taxonomy" id="63057"/>
    <lineage>
        <taxon>Eukaryota</taxon>
        <taxon>Viridiplantae</taxon>
        <taxon>Streptophyta</taxon>
        <taxon>Embryophyta</taxon>
        <taxon>Tracheophyta</taxon>
        <taxon>Spermatophyta</taxon>
        <taxon>Magnoliopsida</taxon>
        <taxon>eudicotyledons</taxon>
        <taxon>Gunneridae</taxon>
        <taxon>Pentapetalae</taxon>
        <taxon>rosids</taxon>
        <taxon>fabids</taxon>
        <taxon>Rosales</taxon>
        <taxon>Cannabaceae</taxon>
        <taxon>Trema</taxon>
    </lineage>
</organism>
<reference evidence="3" key="1">
    <citation type="submission" date="2016-06" db="EMBL/GenBank/DDBJ databases">
        <title>Parallel loss of symbiosis genes in relatives of nitrogen-fixing non-legume Parasponia.</title>
        <authorList>
            <person name="Van Velzen R."/>
            <person name="Holmer R."/>
            <person name="Bu F."/>
            <person name="Rutten L."/>
            <person name="Van Zeijl A."/>
            <person name="Liu W."/>
            <person name="Santuari L."/>
            <person name="Cao Q."/>
            <person name="Sharma T."/>
            <person name="Shen D."/>
            <person name="Roswanjaya Y."/>
            <person name="Wardhani T."/>
            <person name="Kalhor M.S."/>
            <person name="Jansen J."/>
            <person name="Van den Hoogen J."/>
            <person name="Gungor B."/>
            <person name="Hartog M."/>
            <person name="Hontelez J."/>
            <person name="Verver J."/>
            <person name="Yang W.-C."/>
            <person name="Schijlen E."/>
            <person name="Repin R."/>
            <person name="Schilthuizen M."/>
            <person name="Schranz E."/>
            <person name="Heidstra R."/>
            <person name="Miyata K."/>
            <person name="Fedorova E."/>
            <person name="Kohlen W."/>
            <person name="Bisseling T."/>
            <person name="Smit S."/>
            <person name="Geurts R."/>
        </authorList>
    </citation>
    <scope>NUCLEOTIDE SEQUENCE [LARGE SCALE GENOMIC DNA]</scope>
    <source>
        <strain evidence="3">cv. RG33-2</strain>
    </source>
</reference>
<proteinExistence type="predicted"/>
<dbReference type="OrthoDB" id="1910266at2759"/>
<protein>
    <submittedName>
        <fullName evidence="2">Myb/SANT-like domain containing protein</fullName>
    </submittedName>
</protein>
<dbReference type="InterPro" id="IPR024752">
    <property type="entry name" value="Myb/SANT-like_dom"/>
</dbReference>
<evidence type="ECO:0000313" key="2">
    <source>
        <dbReference type="EMBL" id="PON87183.1"/>
    </source>
</evidence>
<accession>A0A2P5ENR2</accession>
<dbReference type="InParanoid" id="A0A2P5ENR2"/>
<evidence type="ECO:0000313" key="3">
    <source>
        <dbReference type="Proteomes" id="UP000237000"/>
    </source>
</evidence>
<evidence type="ECO:0000259" key="1">
    <source>
        <dbReference type="Pfam" id="PF12776"/>
    </source>
</evidence>
<dbReference type="PANTHER" id="PTHR47584:SF17">
    <property type="entry name" value="MYB_SANT-LIKE DNA-BINDING DOMAIN PROTEIN"/>
    <property type="match status" value="1"/>
</dbReference>
<dbReference type="AlphaFoldDB" id="A0A2P5ENR2"/>
<feature type="domain" description="Myb/SANT-like" evidence="1">
    <location>
        <begin position="11"/>
        <end position="78"/>
    </location>
</feature>